<feature type="domain" description="UBX" evidence="2">
    <location>
        <begin position="354"/>
        <end position="429"/>
    </location>
</feature>
<feature type="compositionally biased region" description="Polar residues" evidence="1">
    <location>
        <begin position="490"/>
        <end position="500"/>
    </location>
</feature>
<dbReference type="InterPro" id="IPR001012">
    <property type="entry name" value="UBX_dom"/>
</dbReference>
<feature type="compositionally biased region" description="Basic and acidic residues" evidence="1">
    <location>
        <begin position="178"/>
        <end position="187"/>
    </location>
</feature>
<dbReference type="InterPro" id="IPR021569">
    <property type="entry name" value="TUG-UBL1"/>
</dbReference>
<protein>
    <submittedName>
        <fullName evidence="3">AGAP000394-PA-like protein</fullName>
    </submittedName>
    <submittedName>
        <fullName evidence="4">UBX domain-containing protein</fullName>
    </submittedName>
</protein>
<keyword evidence="5" id="KW-1185">Reference proteome</keyword>
<gene>
    <name evidence="3" type="ORF">ZHAS_00009541</name>
</gene>
<sequence>MTSRAVTVLTVHGRRLNVKVEPNMTILEVLETVCRKYNFSPDEYGLTHHNRMLDLTTMFRFSGLPNNASLEMVQVKQARTEEDVTILLQLEDGTRPSGTFKPSNTLLHVLQTLYPDRSPGDEHRLMVYMRCEVYWDAMGTTTLKSLGLCNGRATLRLLQRTPGTANTQANVSAPLPSKKQEIPESDKTSGTSNVAEVAKSENDLTIKQSETVATQSTPSAAQQMVPTPEPEPERPPSTEPKDPTNDDAKKPKTDATPSKTVAPKETVDPVGRGTERPSGQIVIIGERQAVLYHVSTSDCAMIDPDDAFFDLSVPEVLQMQKQLQDRVKAFEDAPLVTRSVRELERQQSLLSSMTRYRQAVIRVQFPDRHVLQGNFQVHETVQHIEEFVRGFLADAATPFHLYTTPPKVVLDSAASLLDAGCFPLALLHFGRPQQPSLPQPGGAEDAPTAGSVCVLRPELLSQLSDANGAAMVASLAKRASAGRSEDSSRTETQQPTGSNDSVDESPTVGPSHRYRNRLSAAAAAAAAAATNNPPPTANEREAKILKFLKK</sequence>
<dbReference type="InterPro" id="IPR029071">
    <property type="entry name" value="Ubiquitin-like_domsf"/>
</dbReference>
<dbReference type="PANTHER" id="PTHR46467:SF1">
    <property type="entry name" value="TETHER CONTAINING UBX DOMAIN FOR GLUT4"/>
    <property type="match status" value="1"/>
</dbReference>
<dbReference type="CDD" id="cd16118">
    <property type="entry name" value="UBX2_UBXN9"/>
    <property type="match status" value="1"/>
</dbReference>
<evidence type="ECO:0000259" key="2">
    <source>
        <dbReference type="PROSITE" id="PS50033"/>
    </source>
</evidence>
<organism evidence="3">
    <name type="scientific">Anopheles sinensis</name>
    <name type="common">Mosquito</name>
    <dbReference type="NCBI Taxonomy" id="74873"/>
    <lineage>
        <taxon>Eukaryota</taxon>
        <taxon>Metazoa</taxon>
        <taxon>Ecdysozoa</taxon>
        <taxon>Arthropoda</taxon>
        <taxon>Hexapoda</taxon>
        <taxon>Insecta</taxon>
        <taxon>Pterygota</taxon>
        <taxon>Neoptera</taxon>
        <taxon>Endopterygota</taxon>
        <taxon>Diptera</taxon>
        <taxon>Nematocera</taxon>
        <taxon>Culicoidea</taxon>
        <taxon>Culicidae</taxon>
        <taxon>Anophelinae</taxon>
        <taxon>Anopheles</taxon>
    </lineage>
</organism>
<dbReference type="Proteomes" id="UP000030765">
    <property type="component" value="Unassembled WGS sequence"/>
</dbReference>
<feature type="compositionally biased region" description="Polar residues" evidence="1">
    <location>
        <begin position="161"/>
        <end position="171"/>
    </location>
</feature>
<feature type="region of interest" description="Disordered" evidence="1">
    <location>
        <begin position="160"/>
        <end position="278"/>
    </location>
</feature>
<dbReference type="PROSITE" id="PS50033">
    <property type="entry name" value="UBX"/>
    <property type="match status" value="1"/>
</dbReference>
<dbReference type="Pfam" id="PF00789">
    <property type="entry name" value="UBX"/>
    <property type="match status" value="1"/>
</dbReference>
<evidence type="ECO:0000313" key="3">
    <source>
        <dbReference type="EMBL" id="KFB41971.1"/>
    </source>
</evidence>
<feature type="region of interest" description="Disordered" evidence="1">
    <location>
        <begin position="477"/>
        <end position="520"/>
    </location>
</feature>
<dbReference type="Pfam" id="PF11470">
    <property type="entry name" value="TUG-UBL1"/>
    <property type="match status" value="1"/>
</dbReference>
<dbReference type="OrthoDB" id="440781at2759"/>
<accession>A0A084VVH7</accession>
<dbReference type="GO" id="GO:0005634">
    <property type="term" value="C:nucleus"/>
    <property type="evidence" value="ECO:0007669"/>
    <property type="project" value="TreeGrafter"/>
</dbReference>
<dbReference type="AlphaFoldDB" id="A0A084VVH7"/>
<dbReference type="EMBL" id="ATLV01017184">
    <property type="status" value="NOT_ANNOTATED_CDS"/>
    <property type="molecule type" value="Genomic_DNA"/>
</dbReference>
<feature type="compositionally biased region" description="Polar residues" evidence="1">
    <location>
        <begin position="205"/>
        <end position="225"/>
    </location>
</feature>
<dbReference type="EnsemblMetazoa" id="ASIC009541-RA">
    <property type="protein sequence ID" value="ASIC009541-PA"/>
    <property type="gene ID" value="ASIC009541"/>
</dbReference>
<dbReference type="GO" id="GO:0042593">
    <property type="term" value="P:glucose homeostasis"/>
    <property type="evidence" value="ECO:0007669"/>
    <property type="project" value="TreeGrafter"/>
</dbReference>
<dbReference type="Gene3D" id="3.10.20.90">
    <property type="entry name" value="Phosphatidylinositol 3-kinase Catalytic Subunit, Chain A, domain 1"/>
    <property type="match status" value="3"/>
</dbReference>
<evidence type="ECO:0000313" key="5">
    <source>
        <dbReference type="Proteomes" id="UP000030765"/>
    </source>
</evidence>
<dbReference type="SUPFAM" id="SSF54236">
    <property type="entry name" value="Ubiquitin-like"/>
    <property type="match status" value="3"/>
</dbReference>
<dbReference type="STRING" id="74873.A0A084VVH7"/>
<dbReference type="OMA" id="APKYDWG"/>
<dbReference type="EMBL" id="KE525157">
    <property type="protein sequence ID" value="KFB41971.1"/>
    <property type="molecule type" value="Genomic_DNA"/>
</dbReference>
<dbReference type="GO" id="GO:0012506">
    <property type="term" value="C:vesicle membrane"/>
    <property type="evidence" value="ECO:0007669"/>
    <property type="project" value="TreeGrafter"/>
</dbReference>
<dbReference type="VEuPathDB" id="VectorBase:ASIS016096"/>
<proteinExistence type="predicted"/>
<dbReference type="GO" id="GO:0005737">
    <property type="term" value="C:cytoplasm"/>
    <property type="evidence" value="ECO:0007669"/>
    <property type="project" value="TreeGrafter"/>
</dbReference>
<feature type="compositionally biased region" description="Basic and acidic residues" evidence="1">
    <location>
        <begin position="231"/>
        <end position="253"/>
    </location>
</feature>
<dbReference type="CDD" id="cd16105">
    <property type="entry name" value="Ubl_ASPSCR1_like"/>
    <property type="match status" value="1"/>
</dbReference>
<dbReference type="VEuPathDB" id="VectorBase:ASIC009541"/>
<reference evidence="3 5" key="1">
    <citation type="journal article" date="2014" name="BMC Genomics">
        <title>Genome sequence of Anopheles sinensis provides insight into genetics basis of mosquito competence for malaria parasites.</title>
        <authorList>
            <person name="Zhou D."/>
            <person name="Zhang D."/>
            <person name="Ding G."/>
            <person name="Shi L."/>
            <person name="Hou Q."/>
            <person name="Ye Y."/>
            <person name="Xu Y."/>
            <person name="Zhou H."/>
            <person name="Xiong C."/>
            <person name="Li S."/>
            <person name="Yu J."/>
            <person name="Hong S."/>
            <person name="Yu X."/>
            <person name="Zou P."/>
            <person name="Chen C."/>
            <person name="Chang X."/>
            <person name="Wang W."/>
            <person name="Lv Y."/>
            <person name="Sun Y."/>
            <person name="Ma L."/>
            <person name="Shen B."/>
            <person name="Zhu C."/>
        </authorList>
    </citation>
    <scope>NUCLEOTIDE SEQUENCE [LARGE SCALE GENOMIC DNA]</scope>
</reference>
<reference evidence="4" key="2">
    <citation type="submission" date="2020-05" db="UniProtKB">
        <authorList>
            <consortium name="EnsemblMetazoa"/>
        </authorList>
    </citation>
    <scope>IDENTIFICATION</scope>
</reference>
<evidence type="ECO:0000313" key="4">
    <source>
        <dbReference type="EnsemblMetazoa" id="ASIC009541-PA"/>
    </source>
</evidence>
<dbReference type="GO" id="GO:0006886">
    <property type="term" value="P:intracellular protein transport"/>
    <property type="evidence" value="ECO:0007669"/>
    <property type="project" value="TreeGrafter"/>
</dbReference>
<name>A0A084VVH7_ANOSI</name>
<evidence type="ECO:0000256" key="1">
    <source>
        <dbReference type="SAM" id="MobiDB-lite"/>
    </source>
</evidence>
<dbReference type="PANTHER" id="PTHR46467">
    <property type="entry name" value="TETHER CONTAINING UBX DOMAIN FOR GLUT4"/>
    <property type="match status" value="1"/>
</dbReference>